<protein>
    <submittedName>
        <fullName evidence="4">Ribosomal protein L1</fullName>
    </submittedName>
</protein>
<dbReference type="AlphaFoldDB" id="A0A9P4NHM5"/>
<comment type="similarity">
    <text evidence="1">Belongs to the universal ribosomal protein uL1 family.</text>
</comment>
<dbReference type="InterPro" id="IPR028364">
    <property type="entry name" value="Ribosomal_uL1/biogenesis"/>
</dbReference>
<gene>
    <name evidence="4" type="ORF">EJ08DRAFT_640991</name>
</gene>
<dbReference type="GO" id="GO:0005762">
    <property type="term" value="C:mitochondrial large ribosomal subunit"/>
    <property type="evidence" value="ECO:0007669"/>
    <property type="project" value="TreeGrafter"/>
</dbReference>
<sequence>MASTRNCIIQWSRGSVSSSFRPPSQCLRASPITQQTRNAAVLTGSNSANAAKYKRKELSTAQKKKKQRSTFVNHDLKDMEQFALCDAMRYIRAFEVGSQRNPKYELHVKLRTLKNGPVVRNRLRLPHPVKTDIRICVICPPDSKAATQAKQAGAVLIGEDVIFDAVKEGRIEFDRCICHVDSLPKLAKSGVARILGPRGLMPSAKMGSVVKDVTSAVKDLTGGSEYRERMGVVRLAIGQLGFTPDMLQKNIKAFVDMLKKDMAAMSDRMNKELHEVVLSSTNAPGFSLNGEFKSNGGVQPKELTAA</sequence>
<reference evidence="4" key="1">
    <citation type="journal article" date="2020" name="Stud. Mycol.">
        <title>101 Dothideomycetes genomes: a test case for predicting lifestyles and emergence of pathogens.</title>
        <authorList>
            <person name="Haridas S."/>
            <person name="Albert R."/>
            <person name="Binder M."/>
            <person name="Bloem J."/>
            <person name="Labutti K."/>
            <person name="Salamov A."/>
            <person name="Andreopoulos B."/>
            <person name="Baker S."/>
            <person name="Barry K."/>
            <person name="Bills G."/>
            <person name="Bluhm B."/>
            <person name="Cannon C."/>
            <person name="Castanera R."/>
            <person name="Culley D."/>
            <person name="Daum C."/>
            <person name="Ezra D."/>
            <person name="Gonzalez J."/>
            <person name="Henrissat B."/>
            <person name="Kuo A."/>
            <person name="Liang C."/>
            <person name="Lipzen A."/>
            <person name="Lutzoni F."/>
            <person name="Magnuson J."/>
            <person name="Mondo S."/>
            <person name="Nolan M."/>
            <person name="Ohm R."/>
            <person name="Pangilinan J."/>
            <person name="Park H.-J."/>
            <person name="Ramirez L."/>
            <person name="Alfaro M."/>
            <person name="Sun H."/>
            <person name="Tritt A."/>
            <person name="Yoshinaga Y."/>
            <person name="Zwiers L.-H."/>
            <person name="Turgeon B."/>
            <person name="Goodwin S."/>
            <person name="Spatafora J."/>
            <person name="Crous P."/>
            <person name="Grigoriev I."/>
        </authorList>
    </citation>
    <scope>NUCLEOTIDE SEQUENCE</scope>
    <source>
        <strain evidence="4">CBS 130266</strain>
    </source>
</reference>
<keyword evidence="2 4" id="KW-0689">Ribosomal protein</keyword>
<dbReference type="CDD" id="cd00403">
    <property type="entry name" value="Ribosomal_L1"/>
    <property type="match status" value="1"/>
</dbReference>
<dbReference type="PANTHER" id="PTHR36427:SF3">
    <property type="entry name" value="LARGE RIBOSOMAL SUBUNIT PROTEIN UL1M"/>
    <property type="match status" value="1"/>
</dbReference>
<comment type="caution">
    <text evidence="4">The sequence shown here is derived from an EMBL/GenBank/DDBJ whole genome shotgun (WGS) entry which is preliminary data.</text>
</comment>
<name>A0A9P4NHM5_9PEZI</name>
<evidence type="ECO:0000256" key="1">
    <source>
        <dbReference type="ARBA" id="ARBA00010531"/>
    </source>
</evidence>
<dbReference type="Proteomes" id="UP000800235">
    <property type="component" value="Unassembled WGS sequence"/>
</dbReference>
<evidence type="ECO:0000313" key="5">
    <source>
        <dbReference type="Proteomes" id="UP000800235"/>
    </source>
</evidence>
<evidence type="ECO:0000256" key="3">
    <source>
        <dbReference type="ARBA" id="ARBA00023274"/>
    </source>
</evidence>
<organism evidence="4 5">
    <name type="scientific">Tothia fuscella</name>
    <dbReference type="NCBI Taxonomy" id="1048955"/>
    <lineage>
        <taxon>Eukaryota</taxon>
        <taxon>Fungi</taxon>
        <taxon>Dikarya</taxon>
        <taxon>Ascomycota</taxon>
        <taxon>Pezizomycotina</taxon>
        <taxon>Dothideomycetes</taxon>
        <taxon>Pleosporomycetidae</taxon>
        <taxon>Venturiales</taxon>
        <taxon>Cylindrosympodiaceae</taxon>
        <taxon>Tothia</taxon>
    </lineage>
</organism>
<dbReference type="FunFam" id="3.40.50.790:FF:000001">
    <property type="entry name" value="50S ribosomal protein L1"/>
    <property type="match status" value="1"/>
</dbReference>
<evidence type="ECO:0000256" key="2">
    <source>
        <dbReference type="ARBA" id="ARBA00022980"/>
    </source>
</evidence>
<evidence type="ECO:0000313" key="4">
    <source>
        <dbReference type="EMBL" id="KAF2422169.1"/>
    </source>
</evidence>
<dbReference type="Gene3D" id="3.30.190.20">
    <property type="match status" value="1"/>
</dbReference>
<dbReference type="InterPro" id="IPR016095">
    <property type="entry name" value="Ribosomal_uL1_3-a/b-sand"/>
</dbReference>
<dbReference type="InterPro" id="IPR023674">
    <property type="entry name" value="Ribosomal_uL1-like"/>
</dbReference>
<keyword evidence="3" id="KW-0687">Ribonucleoprotein</keyword>
<dbReference type="GO" id="GO:0003735">
    <property type="term" value="F:structural constituent of ribosome"/>
    <property type="evidence" value="ECO:0007669"/>
    <property type="project" value="TreeGrafter"/>
</dbReference>
<dbReference type="Pfam" id="PF00687">
    <property type="entry name" value="Ribosomal_L1"/>
    <property type="match status" value="1"/>
</dbReference>
<dbReference type="EMBL" id="MU007092">
    <property type="protein sequence ID" value="KAF2422169.1"/>
    <property type="molecule type" value="Genomic_DNA"/>
</dbReference>
<dbReference type="SUPFAM" id="SSF56808">
    <property type="entry name" value="Ribosomal protein L1"/>
    <property type="match status" value="1"/>
</dbReference>
<proteinExistence type="inferred from homology"/>
<accession>A0A9P4NHM5</accession>
<keyword evidence="5" id="KW-1185">Reference proteome</keyword>
<dbReference type="PANTHER" id="PTHR36427">
    <property type="entry name" value="54S RIBOSOMAL PROTEIN L1, MITOCHONDRIAL"/>
    <property type="match status" value="1"/>
</dbReference>
<dbReference type="OrthoDB" id="1747252at2759"/>
<dbReference type="Gene3D" id="3.40.50.790">
    <property type="match status" value="1"/>
</dbReference>